<evidence type="ECO:0000256" key="1">
    <source>
        <dbReference type="PROSITE-ProRule" id="PRU00409"/>
    </source>
</evidence>
<protein>
    <submittedName>
        <fullName evidence="3">Glutamate--cysteine ligase</fullName>
    </submittedName>
</protein>
<keyword evidence="3" id="KW-0436">Ligase</keyword>
<dbReference type="RefSeq" id="WP_003661147.1">
    <property type="nucleotide sequence ID" value="NZ_CP007122.1"/>
</dbReference>
<dbReference type="InterPro" id="IPR013815">
    <property type="entry name" value="ATP_grasp_subdomain_1"/>
</dbReference>
<dbReference type="AlphaFoldDB" id="A0A806L7D3"/>
<dbReference type="Gene3D" id="3.30.470.20">
    <property type="entry name" value="ATP-grasp fold, B domain"/>
    <property type="match status" value="2"/>
</dbReference>
<accession>A0A806L7D3</accession>
<dbReference type="Gene3D" id="3.30.1490.20">
    <property type="entry name" value="ATP-grasp fold, A domain"/>
    <property type="match status" value="1"/>
</dbReference>
<keyword evidence="1" id="KW-0547">Nucleotide-binding</keyword>
<evidence type="ECO:0000313" key="4">
    <source>
        <dbReference type="Proteomes" id="UP000019441"/>
    </source>
</evidence>
<dbReference type="PROSITE" id="PS50975">
    <property type="entry name" value="ATP_GRASP"/>
    <property type="match status" value="1"/>
</dbReference>
<dbReference type="Proteomes" id="UP000019441">
    <property type="component" value="Chromosome"/>
</dbReference>
<organism evidence="3 4">
    <name type="scientific">Lacticaseibacillus paracasei N1115</name>
    <dbReference type="NCBI Taxonomy" id="1446494"/>
    <lineage>
        <taxon>Bacteria</taxon>
        <taxon>Bacillati</taxon>
        <taxon>Bacillota</taxon>
        <taxon>Bacilli</taxon>
        <taxon>Lactobacillales</taxon>
        <taxon>Lactobacillaceae</taxon>
        <taxon>Lacticaseibacillus</taxon>
    </lineage>
</organism>
<reference evidence="3 4" key="1">
    <citation type="journal article" date="2014" name="Genome Announc.">
        <title>Whole Genome Sequence of the Probiotic Strain Lactobacillus paracasei N1115, Isolated from Traditional Chinese Fermented Milk.</title>
        <authorList>
            <person name="Wang S."/>
            <person name="Zhu H."/>
            <person name="He F."/>
            <person name="Luo Y."/>
            <person name="Kang Z."/>
            <person name="Lu C."/>
            <person name="Feng L."/>
            <person name="Lu X."/>
            <person name="Xue Y."/>
            <person name="Wang H."/>
        </authorList>
    </citation>
    <scope>NUCLEOTIDE SEQUENCE [LARGE SCALE GENOMIC DNA]</scope>
    <source>
        <strain evidence="3 4">N1115</strain>
    </source>
</reference>
<proteinExistence type="predicted"/>
<dbReference type="GO" id="GO:0016874">
    <property type="term" value="F:ligase activity"/>
    <property type="evidence" value="ECO:0007669"/>
    <property type="project" value="UniProtKB-KW"/>
</dbReference>
<feature type="domain" description="ATP-grasp" evidence="2">
    <location>
        <begin position="400"/>
        <end position="652"/>
    </location>
</feature>
<dbReference type="InterPro" id="IPR011761">
    <property type="entry name" value="ATP-grasp"/>
</dbReference>
<sequence>MLNHYWQLIQKNNLFGLRDDTRIGVIRTVKPVLAEGEQLPVWANASRHALVQQVSATMLQLTTPLLDDPSEVVAYLRAGLSRVWAALPENGKLPVFTTGLENNQRIRIVLPEVLFERLYTAENFQGNGPDYVTYRNQIYDLVADGLITQLPLLTYLFAASPAKNGRAFWPAPDQERQLVQKVSDPDHLARTLALDVAVELDPYAASGVTEQMLNFLIDSCWFALSQPAIPLPAAAEVRRHSLAEAQKIAAGDPTAPVASLTAPIDAMAVWLNQVGLTPQRKQAFELMQSRVLKPETTIAGQVAAAAYHDISAAQTPLATQAHADLSMEEDLPGFSNLSGNSQALLQAVIDGGYQWTLLDREQNILQIASDTQRHVLIDGALTSRTPASAMVVAEHRHAAKKVLAAAGLPVARGAKFTRWPEAKAAFEQSFARKSIVVKPEQRSHGLAVEQFAVPPTAKQFAQAFHAANQDHGVLVEMMGRGTTYHFTVIGRRVVSVLENAAANVVGDGRKSIKELIALKNGKRPNARQLKLDETANRQLKLQSVTMNTVLRRGQQIFLASAAHPQTGGDIYDVTTEIDPSYNQLAVAAADALELPIAAVDIVIDNLYDAYAAEPEGQAIIISVDPIPDLTLPQQPDMGAAHSIAPALLTYLFSEK</sequence>
<dbReference type="KEGG" id="lpq:AF91_07915"/>
<name>A0A806L7D3_LACPA</name>
<dbReference type="EMBL" id="CP007122">
    <property type="protein sequence ID" value="AHJ33116.1"/>
    <property type="molecule type" value="Genomic_DNA"/>
</dbReference>
<dbReference type="SUPFAM" id="SSF56059">
    <property type="entry name" value="Glutathione synthetase ATP-binding domain-like"/>
    <property type="match status" value="1"/>
</dbReference>
<dbReference type="GO" id="GO:0046872">
    <property type="term" value="F:metal ion binding"/>
    <property type="evidence" value="ECO:0007669"/>
    <property type="project" value="InterPro"/>
</dbReference>
<dbReference type="SUPFAM" id="SSF55931">
    <property type="entry name" value="Glutamine synthetase/guanido kinase"/>
    <property type="match status" value="1"/>
</dbReference>
<keyword evidence="1" id="KW-0067">ATP-binding</keyword>
<dbReference type="InterPro" id="IPR014746">
    <property type="entry name" value="Gln_synth/guanido_kin_cat_dom"/>
</dbReference>
<evidence type="ECO:0000259" key="2">
    <source>
        <dbReference type="PROSITE" id="PS50975"/>
    </source>
</evidence>
<gene>
    <name evidence="3" type="ORF">AF91_07915</name>
</gene>
<dbReference type="GO" id="GO:0005524">
    <property type="term" value="F:ATP binding"/>
    <property type="evidence" value="ECO:0007669"/>
    <property type="project" value="UniProtKB-UniRule"/>
</dbReference>
<evidence type="ECO:0000313" key="3">
    <source>
        <dbReference type="EMBL" id="AHJ33116.1"/>
    </source>
</evidence>